<dbReference type="AlphaFoldDB" id="A0A939GAI6"/>
<keyword evidence="1" id="KW-0812">Transmembrane</keyword>
<proteinExistence type="predicted"/>
<keyword evidence="1" id="KW-0472">Membrane</keyword>
<gene>
    <name evidence="2" type="ORF">J2I48_20060</name>
</gene>
<evidence type="ECO:0000256" key="1">
    <source>
        <dbReference type="SAM" id="Phobius"/>
    </source>
</evidence>
<comment type="caution">
    <text evidence="2">The sequence shown here is derived from an EMBL/GenBank/DDBJ whole genome shotgun (WGS) entry which is preliminary data.</text>
</comment>
<feature type="transmembrane region" description="Helical" evidence="1">
    <location>
        <begin position="35"/>
        <end position="55"/>
    </location>
</feature>
<reference evidence="2 3" key="1">
    <citation type="submission" date="2021-03" db="EMBL/GenBank/DDBJ databases">
        <title>Fibrella sp. HMF5036 genome sequencing and assembly.</title>
        <authorList>
            <person name="Kang H."/>
            <person name="Kim H."/>
            <person name="Bae S."/>
            <person name="Joh K."/>
        </authorList>
    </citation>
    <scope>NUCLEOTIDE SEQUENCE [LARGE SCALE GENOMIC DNA]</scope>
    <source>
        <strain evidence="2 3">HMF5036</strain>
    </source>
</reference>
<organism evidence="2 3">
    <name type="scientific">Fibrella aquatilis</name>
    <dbReference type="NCBI Taxonomy" id="2817059"/>
    <lineage>
        <taxon>Bacteria</taxon>
        <taxon>Pseudomonadati</taxon>
        <taxon>Bacteroidota</taxon>
        <taxon>Cytophagia</taxon>
        <taxon>Cytophagales</taxon>
        <taxon>Spirosomataceae</taxon>
        <taxon>Fibrella</taxon>
    </lineage>
</organism>
<keyword evidence="3" id="KW-1185">Reference proteome</keyword>
<sequence>MQGRFLIYLFLPFVSLETYEKQTRPVDRAVRTISYLIRTPFHAFLVYAIAAPIAGRHADTINVGFIALVLIVIFEFVTSKYLRIDHLIEKKFDEYNSQSQAEGFYQKDSKKAVAISWIAIVLFFLWAFISLISIIFFIKR</sequence>
<name>A0A939GAI6_9BACT</name>
<evidence type="ECO:0000313" key="2">
    <source>
        <dbReference type="EMBL" id="MBO0933315.1"/>
    </source>
</evidence>
<dbReference type="EMBL" id="JAFMYU010000018">
    <property type="protein sequence ID" value="MBO0933315.1"/>
    <property type="molecule type" value="Genomic_DNA"/>
</dbReference>
<feature type="transmembrane region" description="Helical" evidence="1">
    <location>
        <begin position="114"/>
        <end position="138"/>
    </location>
</feature>
<dbReference type="RefSeq" id="WP_207337272.1">
    <property type="nucleotide sequence ID" value="NZ_JAFMYU010000018.1"/>
</dbReference>
<accession>A0A939GAI6</accession>
<protein>
    <submittedName>
        <fullName evidence="2">Uncharacterized protein</fullName>
    </submittedName>
</protein>
<dbReference type="Proteomes" id="UP000664795">
    <property type="component" value="Unassembled WGS sequence"/>
</dbReference>
<evidence type="ECO:0000313" key="3">
    <source>
        <dbReference type="Proteomes" id="UP000664795"/>
    </source>
</evidence>
<keyword evidence="1" id="KW-1133">Transmembrane helix</keyword>
<feature type="transmembrane region" description="Helical" evidence="1">
    <location>
        <begin position="61"/>
        <end position="82"/>
    </location>
</feature>